<keyword evidence="2" id="KW-1185">Reference proteome</keyword>
<evidence type="ECO:0008006" key="3">
    <source>
        <dbReference type="Google" id="ProtNLM"/>
    </source>
</evidence>
<accession>A0A255ZYL8</accession>
<organism evidence="1 2">
    <name type="scientific">Flavobacterium cyanobacteriorum</name>
    <dbReference type="NCBI Taxonomy" id="2022802"/>
    <lineage>
        <taxon>Bacteria</taxon>
        <taxon>Pseudomonadati</taxon>
        <taxon>Bacteroidota</taxon>
        <taxon>Flavobacteriia</taxon>
        <taxon>Flavobacteriales</taxon>
        <taxon>Flavobacteriaceae</taxon>
        <taxon>Flavobacterium</taxon>
    </lineage>
</organism>
<dbReference type="EMBL" id="NOXV01000130">
    <property type="protein sequence ID" value="OYQ45975.1"/>
    <property type="molecule type" value="Genomic_DNA"/>
</dbReference>
<dbReference type="AlphaFoldDB" id="A0A255ZYL8"/>
<dbReference type="NCBIfam" id="TIGR01200">
    <property type="entry name" value="GLPGLI"/>
    <property type="match status" value="1"/>
</dbReference>
<reference evidence="1 2" key="1">
    <citation type="submission" date="2017-07" db="EMBL/GenBank/DDBJ databases">
        <title>Flavobacterium cyanobacteriorum sp. nov., isolated from cyanobacterial aggregates in a eutrophic lake.</title>
        <authorList>
            <person name="Cai H."/>
        </authorList>
    </citation>
    <scope>NUCLEOTIDE SEQUENCE [LARGE SCALE GENOMIC DNA]</scope>
    <source>
        <strain evidence="1 2">TH021</strain>
    </source>
</reference>
<name>A0A255ZYL8_9FLAO</name>
<dbReference type="InterPro" id="IPR005901">
    <property type="entry name" value="GLPGLI"/>
</dbReference>
<comment type="caution">
    <text evidence="1">The sequence shown here is derived from an EMBL/GenBank/DDBJ whole genome shotgun (WGS) entry which is preliminary data.</text>
</comment>
<evidence type="ECO:0000313" key="2">
    <source>
        <dbReference type="Proteomes" id="UP000216605"/>
    </source>
</evidence>
<proteinExistence type="predicted"/>
<evidence type="ECO:0000313" key="1">
    <source>
        <dbReference type="EMBL" id="OYQ45975.1"/>
    </source>
</evidence>
<gene>
    <name evidence="1" type="ORF">CHU92_01765</name>
</gene>
<protein>
    <recommendedName>
        <fullName evidence="3">GLPGLI family protein</fullName>
    </recommendedName>
</protein>
<sequence>MIDSETKVFGTYKCKKATMVFRGRAYTAWFSEDFPVNAGPFKFGGLPGLIFEIYDTDNQYRWILKSITKNDGEQLKEPQLAYENIDLRTYVRLLDEQAQDIQQYQKSRQPKGVSTENTTFKRASVELVYEWE</sequence>
<dbReference type="Proteomes" id="UP000216605">
    <property type="component" value="Unassembled WGS sequence"/>
</dbReference>
<dbReference type="Pfam" id="PF09697">
    <property type="entry name" value="Porph_ging"/>
    <property type="match status" value="1"/>
</dbReference>